<dbReference type="PROSITE" id="PS52016">
    <property type="entry name" value="TONB_DEPENDENT_REC_3"/>
    <property type="match status" value="1"/>
</dbReference>
<keyword evidence="2 10" id="KW-0813">Transport</keyword>
<evidence type="ECO:0000256" key="4">
    <source>
        <dbReference type="ARBA" id="ARBA00022692"/>
    </source>
</evidence>
<dbReference type="InterPro" id="IPR037066">
    <property type="entry name" value="Plug_dom_sf"/>
</dbReference>
<comment type="caution">
    <text evidence="14">The sequence shown here is derived from an EMBL/GenBank/DDBJ whole genome shotgun (WGS) entry which is preliminary data.</text>
</comment>
<dbReference type="InterPro" id="IPR012910">
    <property type="entry name" value="Plug_dom"/>
</dbReference>
<evidence type="ECO:0000313" key="15">
    <source>
        <dbReference type="Proteomes" id="UP001594351"/>
    </source>
</evidence>
<dbReference type="Gene3D" id="2.60.40.1120">
    <property type="entry name" value="Carboxypeptidase-like, regulatory domain"/>
    <property type="match status" value="1"/>
</dbReference>
<dbReference type="InterPro" id="IPR000531">
    <property type="entry name" value="Beta-barrel_TonB"/>
</dbReference>
<dbReference type="Gene3D" id="2.170.130.10">
    <property type="entry name" value="TonB-dependent receptor, plug domain"/>
    <property type="match status" value="1"/>
</dbReference>
<evidence type="ECO:0000256" key="7">
    <source>
        <dbReference type="ARBA" id="ARBA00023136"/>
    </source>
</evidence>
<dbReference type="PANTHER" id="PTHR30069">
    <property type="entry name" value="TONB-DEPENDENT OUTER MEMBRANE RECEPTOR"/>
    <property type="match status" value="1"/>
</dbReference>
<keyword evidence="15" id="KW-1185">Reference proteome</keyword>
<keyword evidence="8 14" id="KW-0675">Receptor</keyword>
<evidence type="ECO:0000259" key="12">
    <source>
        <dbReference type="Pfam" id="PF00593"/>
    </source>
</evidence>
<feature type="domain" description="TonB-dependent receptor plug" evidence="13">
    <location>
        <begin position="150"/>
        <end position="225"/>
    </location>
</feature>
<protein>
    <submittedName>
        <fullName evidence="14">TonB-dependent receptor domain-containing protein</fullName>
    </submittedName>
</protein>
<dbReference type="PANTHER" id="PTHR30069:SF29">
    <property type="entry name" value="HEMOGLOBIN AND HEMOGLOBIN-HAPTOGLOBIN-BINDING PROTEIN 1-RELATED"/>
    <property type="match status" value="1"/>
</dbReference>
<evidence type="ECO:0000256" key="11">
    <source>
        <dbReference type="RuleBase" id="RU003357"/>
    </source>
</evidence>
<keyword evidence="5" id="KW-0732">Signal</keyword>
<evidence type="ECO:0000256" key="5">
    <source>
        <dbReference type="ARBA" id="ARBA00022729"/>
    </source>
</evidence>
<dbReference type="SUPFAM" id="SSF56935">
    <property type="entry name" value="Porins"/>
    <property type="match status" value="1"/>
</dbReference>
<sequence>MAEIKSIQRKFFCSHLLLLIMIWQWPNLVGAQENSAVEVFILHEETQALLQDARIEIQSLDMVQTSNVDGRALFRNIAPGRYRLRVTLDGYHAAEQQIQVEPLTRLTVEVMLSPQSGIEEEITVVPAEFEVGKRAMSPITISNIPGAAEDPFKAMQTTPGVLAISEADSRLYIRGSPPSENLILMDGVPIYDPYRLFGLVTLFDPETVSYFTIWPGGFPARYGNRLSAVVEVHNRYGTTDDLFAGSVDASFTNTSLLAEGKLPLSTGSASWMLTLRRTYYDVMLNALNTGPSKFPYFFDVQGRLFYSLSEKHEFSFFSIFSMEGTDLSEEMETEYQSVELDFIDDQEGQVYGFHHYFHLSPELFFTTTLSLYQNEQQAHGRIIVGTEAFITEILLDLRTREWLIQEDLEFALTSNHTLEAGILYGENRAQTSIGLFSEDPAITIPEELEDFRAHSDNEKIGLYLQDQWAIGPEFEVGLGIRYDKETLSGFNSWSPRFNFFYNLGDHKRLKGSWGLFYHFPSYESLQGDGLLFDLDNIDELNLKPEQASHYVLGFEDIVPGNYRWSVEVYRKEMQDLIAGQDVTLEVLVLNDDGSTSYRTVDTVGIIPENSEQGYAQGIEFLFQKEKLFRDKLNLQFSYSLAETRAHKEGDPWHYRWYDQRHTAHLTGEFKFSRKWRLNFVWRFGSGFPYSPPGEILTLVEDTDGNGKYNPLGGERLSYLEVDDPDKQNSLRFPPYHRLDARINYKVTRPSFTATFYLDVINVYDRENIQSYEYSKDYKERKEVGGFPFLPSFGVHLKF</sequence>
<evidence type="ECO:0000256" key="1">
    <source>
        <dbReference type="ARBA" id="ARBA00004571"/>
    </source>
</evidence>
<dbReference type="Proteomes" id="UP001594351">
    <property type="component" value="Unassembled WGS sequence"/>
</dbReference>
<evidence type="ECO:0000256" key="9">
    <source>
        <dbReference type="ARBA" id="ARBA00023237"/>
    </source>
</evidence>
<dbReference type="Pfam" id="PF00593">
    <property type="entry name" value="TonB_dep_Rec_b-barrel"/>
    <property type="match status" value="1"/>
</dbReference>
<evidence type="ECO:0000259" key="13">
    <source>
        <dbReference type="Pfam" id="PF07715"/>
    </source>
</evidence>
<accession>A0ABV6YS30</accession>
<evidence type="ECO:0000256" key="2">
    <source>
        <dbReference type="ARBA" id="ARBA00022448"/>
    </source>
</evidence>
<evidence type="ECO:0000313" key="14">
    <source>
        <dbReference type="EMBL" id="MFC1849007.1"/>
    </source>
</evidence>
<feature type="domain" description="TonB-dependent receptor-like beta-barrel" evidence="12">
    <location>
        <begin position="343"/>
        <end position="761"/>
    </location>
</feature>
<evidence type="ECO:0000256" key="10">
    <source>
        <dbReference type="PROSITE-ProRule" id="PRU01360"/>
    </source>
</evidence>
<proteinExistence type="inferred from homology"/>
<keyword evidence="9 10" id="KW-0998">Cell outer membrane</keyword>
<evidence type="ECO:0000256" key="8">
    <source>
        <dbReference type="ARBA" id="ARBA00023170"/>
    </source>
</evidence>
<dbReference type="Gene3D" id="2.40.170.20">
    <property type="entry name" value="TonB-dependent receptor, beta-barrel domain"/>
    <property type="match status" value="1"/>
</dbReference>
<comment type="subcellular location">
    <subcellularLocation>
        <location evidence="1 10">Cell outer membrane</location>
        <topology evidence="1 10">Multi-pass membrane protein</topology>
    </subcellularLocation>
</comment>
<organism evidence="14 15">
    <name type="scientific">candidate division CSSED10-310 bacterium</name>
    <dbReference type="NCBI Taxonomy" id="2855610"/>
    <lineage>
        <taxon>Bacteria</taxon>
        <taxon>Bacteria division CSSED10-310</taxon>
    </lineage>
</organism>
<evidence type="ECO:0000256" key="6">
    <source>
        <dbReference type="ARBA" id="ARBA00023077"/>
    </source>
</evidence>
<keyword evidence="4 10" id="KW-0812">Transmembrane</keyword>
<dbReference type="Pfam" id="PF07715">
    <property type="entry name" value="Plug"/>
    <property type="match status" value="1"/>
</dbReference>
<gene>
    <name evidence="14" type="ORF">ACFL27_02250</name>
</gene>
<dbReference type="SUPFAM" id="SSF49464">
    <property type="entry name" value="Carboxypeptidase regulatory domain-like"/>
    <property type="match status" value="1"/>
</dbReference>
<reference evidence="14 15" key="1">
    <citation type="submission" date="2024-09" db="EMBL/GenBank/DDBJ databases">
        <title>Laminarin stimulates single cell rates of sulfate reduction while oxygen inhibits transcriptomic activity in coastal marine sediment.</title>
        <authorList>
            <person name="Lindsay M."/>
            <person name="Orcutt B."/>
            <person name="Emerson D."/>
            <person name="Stepanauskas R."/>
            <person name="D'Angelo T."/>
        </authorList>
    </citation>
    <scope>NUCLEOTIDE SEQUENCE [LARGE SCALE GENOMIC DNA]</scope>
    <source>
        <strain evidence="14">SAG AM-311-K15</strain>
    </source>
</reference>
<comment type="similarity">
    <text evidence="10 11">Belongs to the TonB-dependent receptor family.</text>
</comment>
<dbReference type="InterPro" id="IPR036942">
    <property type="entry name" value="Beta-barrel_TonB_sf"/>
</dbReference>
<keyword evidence="7 10" id="KW-0472">Membrane</keyword>
<name>A0ABV6YS30_UNCC1</name>
<dbReference type="EMBL" id="JBHPBY010000016">
    <property type="protein sequence ID" value="MFC1849007.1"/>
    <property type="molecule type" value="Genomic_DNA"/>
</dbReference>
<keyword evidence="6 11" id="KW-0798">TonB box</keyword>
<dbReference type="InterPro" id="IPR039426">
    <property type="entry name" value="TonB-dep_rcpt-like"/>
</dbReference>
<evidence type="ECO:0000256" key="3">
    <source>
        <dbReference type="ARBA" id="ARBA00022452"/>
    </source>
</evidence>
<dbReference type="InterPro" id="IPR008969">
    <property type="entry name" value="CarboxyPept-like_regulatory"/>
</dbReference>
<keyword evidence="3 10" id="KW-1134">Transmembrane beta strand</keyword>